<name>A0A812VS37_SYMPI</name>
<keyword evidence="3" id="KW-1185">Reference proteome</keyword>
<sequence length="432" mass="45851">DTQIGTGISEFLKRGVAQAAQKPVKERPEMLPSKDGGFIATIQQGFQGIFGHLASSKEEVLKMRGPMSALEYEAVPGDDIDQQVQHFARQIPEHLGEWLKIYRKTRGEYEVSDEVVRMAWQSTVAKPTPQHPEGQIIREVFVYGDNATEDPAPGEPLHLFLRHSANVAYDLHFGSAMMKVPEGSRLSFAEETGTLLKDSDADSKYKAMLLASEQAQKREEAALEFRRRMDDEADERQPSAVSRMVSAPPEPPRKEAPPPRNPRAAADKPILTPPRGFDGILDVGPLPGLPPLPPLLPPELPGPGGSFLLPPGAELDGKSFLIPPKAGYGYGFGGAMTSAGPSFLSSPFATPGSSTNVPAGTGPAGSFMGVGLGAPAHGSFYGAGLPPNGGSFLGIGGSFLMTNGMQTSMGSLPRTGSNVQVGLPPLTAPLVR</sequence>
<gene>
    <name evidence="2" type="ORF">SPIL2461_LOCUS16918</name>
</gene>
<evidence type="ECO:0000313" key="3">
    <source>
        <dbReference type="Proteomes" id="UP000649617"/>
    </source>
</evidence>
<dbReference type="AlphaFoldDB" id="A0A812VS37"/>
<protein>
    <submittedName>
        <fullName evidence="2">Uncharacterized protein</fullName>
    </submittedName>
</protein>
<evidence type="ECO:0000313" key="2">
    <source>
        <dbReference type="EMBL" id="CAE7639478.1"/>
    </source>
</evidence>
<organism evidence="2 3">
    <name type="scientific">Symbiodinium pilosum</name>
    <name type="common">Dinoflagellate</name>
    <dbReference type="NCBI Taxonomy" id="2952"/>
    <lineage>
        <taxon>Eukaryota</taxon>
        <taxon>Sar</taxon>
        <taxon>Alveolata</taxon>
        <taxon>Dinophyceae</taxon>
        <taxon>Suessiales</taxon>
        <taxon>Symbiodiniaceae</taxon>
        <taxon>Symbiodinium</taxon>
    </lineage>
</organism>
<reference evidence="2" key="1">
    <citation type="submission" date="2021-02" db="EMBL/GenBank/DDBJ databases">
        <authorList>
            <person name="Dougan E. K."/>
            <person name="Rhodes N."/>
            <person name="Thang M."/>
            <person name="Chan C."/>
        </authorList>
    </citation>
    <scope>NUCLEOTIDE SEQUENCE</scope>
</reference>
<dbReference type="Proteomes" id="UP000649617">
    <property type="component" value="Unassembled WGS sequence"/>
</dbReference>
<evidence type="ECO:0000256" key="1">
    <source>
        <dbReference type="SAM" id="MobiDB-lite"/>
    </source>
</evidence>
<dbReference type="OrthoDB" id="442643at2759"/>
<feature type="non-terminal residue" evidence="2">
    <location>
        <position position="1"/>
    </location>
</feature>
<accession>A0A812VS37</accession>
<comment type="caution">
    <text evidence="2">The sequence shown here is derived from an EMBL/GenBank/DDBJ whole genome shotgun (WGS) entry which is preliminary data.</text>
</comment>
<proteinExistence type="predicted"/>
<dbReference type="EMBL" id="CAJNIZ010042823">
    <property type="protein sequence ID" value="CAE7639478.1"/>
    <property type="molecule type" value="Genomic_DNA"/>
</dbReference>
<feature type="region of interest" description="Disordered" evidence="1">
    <location>
        <begin position="228"/>
        <end position="285"/>
    </location>
</feature>